<dbReference type="Pfam" id="PF00551">
    <property type="entry name" value="Formyl_trans_N"/>
    <property type="match status" value="1"/>
</dbReference>
<feature type="domain" description="Formyl transferase C-terminal" evidence="7">
    <location>
        <begin position="215"/>
        <end position="343"/>
    </location>
</feature>
<comment type="caution">
    <text evidence="8">The sequence shown here is derived from an EMBL/GenBank/DDBJ whole genome shotgun (WGS) entry which is preliminary data.</text>
</comment>
<accession>A0ABX5FAR8</accession>
<evidence type="ECO:0000313" key="8">
    <source>
        <dbReference type="EMBL" id="PSB38841.1"/>
    </source>
</evidence>
<comment type="catalytic activity">
    <reaction evidence="5">
        <text>L-methionyl-tRNA(fMet) + (6R)-10-formyltetrahydrofolate = N-formyl-L-methionyl-tRNA(fMet) + (6S)-5,6,7,8-tetrahydrofolate + H(+)</text>
        <dbReference type="Rhea" id="RHEA:24380"/>
        <dbReference type="Rhea" id="RHEA-COMP:9952"/>
        <dbReference type="Rhea" id="RHEA-COMP:9953"/>
        <dbReference type="ChEBI" id="CHEBI:15378"/>
        <dbReference type="ChEBI" id="CHEBI:57453"/>
        <dbReference type="ChEBI" id="CHEBI:78530"/>
        <dbReference type="ChEBI" id="CHEBI:78844"/>
        <dbReference type="ChEBI" id="CHEBI:195366"/>
        <dbReference type="EC" id="2.1.2.9"/>
    </reaction>
</comment>
<feature type="binding site" evidence="5">
    <location>
        <begin position="110"/>
        <end position="113"/>
    </location>
    <ligand>
        <name>(6S)-5,6,7,8-tetrahydrofolate</name>
        <dbReference type="ChEBI" id="CHEBI:57453"/>
    </ligand>
</feature>
<keyword evidence="9" id="KW-1185">Reference proteome</keyword>
<dbReference type="NCBIfam" id="TIGR00460">
    <property type="entry name" value="fmt"/>
    <property type="match status" value="1"/>
</dbReference>
<dbReference type="SUPFAM" id="SSF50486">
    <property type="entry name" value="FMT C-terminal domain-like"/>
    <property type="match status" value="1"/>
</dbReference>
<feature type="domain" description="Formyl transferase N-terminal" evidence="6">
    <location>
        <begin position="2"/>
        <end position="181"/>
    </location>
</feature>
<organism evidence="8 9">
    <name type="scientific">Aphanothece cf. minutissima CCALA 015</name>
    <dbReference type="NCBI Taxonomy" id="2107695"/>
    <lineage>
        <taxon>Bacteria</taxon>
        <taxon>Bacillati</taxon>
        <taxon>Cyanobacteriota</taxon>
        <taxon>Cyanophyceae</taxon>
        <taxon>Oscillatoriophycideae</taxon>
        <taxon>Chroococcales</taxon>
        <taxon>Aphanothecaceae</taxon>
        <taxon>Aphanothece</taxon>
    </lineage>
</organism>
<evidence type="ECO:0000313" key="9">
    <source>
        <dbReference type="Proteomes" id="UP000238218"/>
    </source>
</evidence>
<reference evidence="8 9" key="1">
    <citation type="submission" date="2018-02" db="EMBL/GenBank/DDBJ databases">
        <authorList>
            <person name="Moore K."/>
            <person name="Momper L."/>
        </authorList>
    </citation>
    <scope>NUCLEOTIDE SEQUENCE [LARGE SCALE GENOMIC DNA]</scope>
    <source>
        <strain evidence="8 9">CCALA 015</strain>
    </source>
</reference>
<name>A0ABX5FAR8_9CHRO</name>
<evidence type="ECO:0000259" key="6">
    <source>
        <dbReference type="Pfam" id="PF00551"/>
    </source>
</evidence>
<evidence type="ECO:0000256" key="4">
    <source>
        <dbReference type="ARBA" id="ARBA00022917"/>
    </source>
</evidence>
<reference evidence="8 9" key="2">
    <citation type="submission" date="2018-03" db="EMBL/GenBank/DDBJ databases">
        <title>The ancient ancestry and fast evolution of plastids.</title>
        <authorList>
            <person name="Moore K.R."/>
            <person name="Magnabosco C."/>
            <person name="Momper L."/>
            <person name="Gold D.A."/>
            <person name="Bosak T."/>
            <person name="Fournier G.P."/>
        </authorList>
    </citation>
    <scope>NUCLEOTIDE SEQUENCE [LARGE SCALE GENOMIC DNA]</scope>
    <source>
        <strain evidence="8 9">CCALA 015</strain>
    </source>
</reference>
<comment type="similarity">
    <text evidence="1 5">Belongs to the Fmt family.</text>
</comment>
<evidence type="ECO:0000256" key="5">
    <source>
        <dbReference type="HAMAP-Rule" id="MF_00182"/>
    </source>
</evidence>
<dbReference type="Proteomes" id="UP000238218">
    <property type="component" value="Unassembled WGS sequence"/>
</dbReference>
<gene>
    <name evidence="5" type="primary">fmt</name>
    <name evidence="8" type="ORF">C7B81_04645</name>
</gene>
<evidence type="ECO:0000256" key="1">
    <source>
        <dbReference type="ARBA" id="ARBA00010699"/>
    </source>
</evidence>
<keyword evidence="3 5" id="KW-0808">Transferase</keyword>
<dbReference type="InterPro" id="IPR005793">
    <property type="entry name" value="Formyl_trans_C"/>
</dbReference>
<dbReference type="SUPFAM" id="SSF53328">
    <property type="entry name" value="Formyltransferase"/>
    <property type="match status" value="1"/>
</dbReference>
<protein>
    <recommendedName>
        <fullName evidence="2 5">Methionyl-tRNA formyltransferase</fullName>
        <ecNumber evidence="2 5">2.1.2.9</ecNumber>
    </recommendedName>
</protein>
<dbReference type="InterPro" id="IPR002376">
    <property type="entry name" value="Formyl_transf_N"/>
</dbReference>
<dbReference type="CDD" id="cd08646">
    <property type="entry name" value="FMT_core_Met-tRNA-FMT_N"/>
    <property type="match status" value="1"/>
</dbReference>
<evidence type="ECO:0000256" key="3">
    <source>
        <dbReference type="ARBA" id="ARBA00022679"/>
    </source>
</evidence>
<dbReference type="RefSeq" id="WP_106220110.1">
    <property type="nucleotide sequence ID" value="NZ_PVWP01000002.1"/>
</dbReference>
<proteinExistence type="inferred from homology"/>
<comment type="function">
    <text evidence="5">Attaches a formyl group to the free amino group of methionyl-tRNA(fMet). The formyl group appears to play a dual role in the initiator identity of N-formylmethionyl-tRNA by promoting its recognition by IF2 and preventing the misappropriation of this tRNA by the elongation apparatus.</text>
</comment>
<evidence type="ECO:0000259" key="7">
    <source>
        <dbReference type="Pfam" id="PF02911"/>
    </source>
</evidence>
<dbReference type="CDD" id="cd08704">
    <property type="entry name" value="Met_tRNA_FMT_C"/>
    <property type="match status" value="1"/>
</dbReference>
<dbReference type="EMBL" id="PVWP01000002">
    <property type="protein sequence ID" value="PSB38841.1"/>
    <property type="molecule type" value="Genomic_DNA"/>
</dbReference>
<dbReference type="HAMAP" id="MF_00182">
    <property type="entry name" value="Formyl_trans"/>
    <property type="match status" value="1"/>
</dbReference>
<dbReference type="InterPro" id="IPR041711">
    <property type="entry name" value="Met-tRNA-FMT_N"/>
</dbReference>
<dbReference type="EC" id="2.1.2.9" evidence="2 5"/>
<sequence>MKVLFWGTPAYAVVSLEALRQAGHSIVGVVSQPDRRRGRGKALVPSPVKQRALELGLPVFTPERIRRDLACQQELAALGAEVSVVVAFGQILPPAVLSQPPLGCWNGHGSLLPRWRGAAPIQWALLEGDAETGVGIMAMEEGLDTGPVLLERRLAIPLLQNAGQLSERLACLTGELLVEALPLIEAAGAGPEPDRLARLGVRAQAVEGLSHARQLTKEDTRVDWSDTALAIHRRVMGLHPNASCPWGSERLKLLATEPLVARLADQLTPVAAALAARWGSSARDGTAADGCSAGGSPADGPGTVLAVVEGEGLVLATGGCPVLLRQAQLPGRRPSEGQALIQQLGLVAGDRIGANTP</sequence>
<dbReference type="InterPro" id="IPR036477">
    <property type="entry name" value="Formyl_transf_N_sf"/>
</dbReference>
<evidence type="ECO:0000256" key="2">
    <source>
        <dbReference type="ARBA" id="ARBA00012261"/>
    </source>
</evidence>
<dbReference type="PANTHER" id="PTHR11138">
    <property type="entry name" value="METHIONYL-TRNA FORMYLTRANSFERASE"/>
    <property type="match status" value="1"/>
</dbReference>
<dbReference type="PANTHER" id="PTHR11138:SF5">
    <property type="entry name" value="METHIONYL-TRNA FORMYLTRANSFERASE, MITOCHONDRIAL"/>
    <property type="match status" value="1"/>
</dbReference>
<keyword evidence="4 5" id="KW-0648">Protein biosynthesis</keyword>
<dbReference type="Pfam" id="PF02911">
    <property type="entry name" value="Formyl_trans_C"/>
    <property type="match status" value="1"/>
</dbReference>
<dbReference type="InterPro" id="IPR005794">
    <property type="entry name" value="Fmt"/>
</dbReference>
<dbReference type="InterPro" id="IPR011034">
    <property type="entry name" value="Formyl_transferase-like_C_sf"/>
</dbReference>
<dbReference type="Gene3D" id="3.40.50.12230">
    <property type="match status" value="1"/>
</dbReference>
<dbReference type="InterPro" id="IPR044135">
    <property type="entry name" value="Met-tRNA-FMT_C"/>
</dbReference>